<evidence type="ECO:0000313" key="4">
    <source>
        <dbReference type="EMBL" id="OYR32677.1"/>
    </source>
</evidence>
<reference evidence="3 6" key="2">
    <citation type="submission" date="2019-09" db="EMBL/GenBank/DDBJ databases">
        <title>Taxonomic organization of the family Brucellaceae based on a phylogenomic approach.</title>
        <authorList>
            <person name="Leclercq S."/>
            <person name="Cloeckaert A."/>
            <person name="Zygmunt M.S."/>
        </authorList>
    </citation>
    <scope>NUCLEOTIDE SEQUENCE [LARGE SCALE GENOMIC DNA]</scope>
    <source>
        <strain evidence="3 6">LUP23</strain>
    </source>
</reference>
<reference evidence="4 5" key="1">
    <citation type="submission" date="2017-07" db="EMBL/GenBank/DDBJ databases">
        <title>Draft genome of Ochrobactrum lupini type strain LUP21.</title>
        <authorList>
            <person name="Krzyzanowska D.M."/>
            <person name="Jafra S."/>
        </authorList>
    </citation>
    <scope>NUCLEOTIDE SEQUENCE [LARGE SCALE GENOMIC DNA]</scope>
    <source>
        <strain evidence="4 5">LUP21</strain>
    </source>
</reference>
<protein>
    <submittedName>
        <fullName evidence="4">Helix-turn-helix domain of transposase ISL3 family protein</fullName>
    </submittedName>
    <submittedName>
        <fullName evidence="3">ISL3 family transposase</fullName>
    </submittedName>
</protein>
<dbReference type="RefSeq" id="WP_094513402.1">
    <property type="nucleotide sequence ID" value="NZ_JBHEEP010000041.1"/>
</dbReference>
<evidence type="ECO:0000313" key="6">
    <source>
        <dbReference type="Proteomes" id="UP000435957"/>
    </source>
</evidence>
<evidence type="ECO:0000313" key="3">
    <source>
        <dbReference type="EMBL" id="KAB2699477.1"/>
    </source>
</evidence>
<dbReference type="Pfam" id="PF01610">
    <property type="entry name" value="DDE_Tnp_ISL3"/>
    <property type="match status" value="2"/>
</dbReference>
<dbReference type="Pfam" id="PF14690">
    <property type="entry name" value="Zn_ribbon_ISL3"/>
    <property type="match status" value="1"/>
</dbReference>
<gene>
    <name evidence="4" type="ORF">CES86_5629</name>
    <name evidence="3" type="ORF">F9L03_25340</name>
</gene>
<dbReference type="InterPro" id="IPR047951">
    <property type="entry name" value="Transpos_ISL3"/>
</dbReference>
<proteinExistence type="predicted"/>
<dbReference type="Proteomes" id="UP000216363">
    <property type="component" value="Unassembled WGS sequence"/>
</dbReference>
<sequence length="517" mass="58312">MRAQFRLSDLIPSELNVDEVRDAGDAIIVAAYGRSQDCTCPHCGTASRRVHSRYSRMIADLPCAGRRIELHLSVRRFVCSAVHCRRKIFAERFGDDVIRPMARRTARLDCLVRHLALALGGRPAARFADRLGLPVSNDTLLRTVRRYDRPPSTPPTVIGIDDWAWRRNHRYGTIICDLERRKTIALLPDREPSTAKAWLVEQPQIEIVARDRGGAYARAAAQALPQAEQVADRWHLMENASHAFLDAVRKSMRQVRIAVGTATVNPKLLTAAERLQYDGYLRREETNSVIRGLVGEGLSIKEIVRRTGHSRKLVRSIVRGQRTDIFRVRQTSLEPHLPWLEAQWDAGSRNGAELWRQLRLAGFGGGLRVVTEWATRRRRAEKAENGLGHAPAARTIVRLMTLERNNLTKAQTMTVAAIEEQLPDLVEARDVVESFHEMLRRKSKDDLDTWIDRAAASLVAPFANGIIRDRAAVQNAITSQWSNGQTEGQITKLKLIKRQMYGRGKLDLLEARVIGAT</sequence>
<feature type="domain" description="Transposase IS204/IS1001/IS1096/IS1165 zinc-finger" evidence="2">
    <location>
        <begin position="38"/>
        <end position="81"/>
    </location>
</feature>
<accession>A0A256GZS1</accession>
<keyword evidence="6" id="KW-1185">Reference proteome</keyword>
<dbReference type="EMBL" id="NNRN01000020">
    <property type="protein sequence ID" value="OYR32677.1"/>
    <property type="molecule type" value="Genomic_DNA"/>
</dbReference>
<feature type="domain" description="Transposase IS204/IS1001/IS1096/IS1165 DDE" evidence="1">
    <location>
        <begin position="158"/>
        <end position="254"/>
    </location>
</feature>
<name>A0A256GZS1_9HYPH</name>
<evidence type="ECO:0000259" key="1">
    <source>
        <dbReference type="Pfam" id="PF01610"/>
    </source>
</evidence>
<organism evidence="4 5">
    <name type="scientific">Brucella lupini</name>
    <dbReference type="NCBI Taxonomy" id="255457"/>
    <lineage>
        <taxon>Bacteria</taxon>
        <taxon>Pseudomonadati</taxon>
        <taxon>Pseudomonadota</taxon>
        <taxon>Alphaproteobacteria</taxon>
        <taxon>Hyphomicrobiales</taxon>
        <taxon>Brucellaceae</taxon>
        <taxon>Brucella/Ochrobactrum group</taxon>
        <taxon>Brucella</taxon>
    </lineage>
</organism>
<dbReference type="InterPro" id="IPR029261">
    <property type="entry name" value="Transposase_Znf"/>
</dbReference>
<dbReference type="EMBL" id="WBWF01000032">
    <property type="protein sequence ID" value="KAB2699477.1"/>
    <property type="molecule type" value="Genomic_DNA"/>
</dbReference>
<feature type="domain" description="Transposase IS204/IS1001/IS1096/IS1165 DDE" evidence="1">
    <location>
        <begin position="377"/>
        <end position="512"/>
    </location>
</feature>
<dbReference type="PANTHER" id="PTHR33498:SF1">
    <property type="entry name" value="TRANSPOSASE FOR INSERTION SEQUENCE ELEMENT IS1557"/>
    <property type="match status" value="1"/>
</dbReference>
<dbReference type="NCBIfam" id="NF033550">
    <property type="entry name" value="transpos_ISL3"/>
    <property type="match status" value="1"/>
</dbReference>
<dbReference type="PANTHER" id="PTHR33498">
    <property type="entry name" value="TRANSPOSASE FOR INSERTION SEQUENCE ELEMENT IS1557"/>
    <property type="match status" value="1"/>
</dbReference>
<dbReference type="AlphaFoldDB" id="A0A256GZS1"/>
<dbReference type="InterPro" id="IPR002560">
    <property type="entry name" value="Transposase_DDE"/>
</dbReference>
<comment type="caution">
    <text evidence="4">The sequence shown here is derived from an EMBL/GenBank/DDBJ whole genome shotgun (WGS) entry which is preliminary data.</text>
</comment>
<dbReference type="Proteomes" id="UP000435957">
    <property type="component" value="Unassembled WGS sequence"/>
</dbReference>
<evidence type="ECO:0000259" key="2">
    <source>
        <dbReference type="Pfam" id="PF14690"/>
    </source>
</evidence>
<evidence type="ECO:0000313" key="5">
    <source>
        <dbReference type="Proteomes" id="UP000216363"/>
    </source>
</evidence>